<organism evidence="1 2">
    <name type="scientific">Peronosclerospora sorghi</name>
    <dbReference type="NCBI Taxonomy" id="230839"/>
    <lineage>
        <taxon>Eukaryota</taxon>
        <taxon>Sar</taxon>
        <taxon>Stramenopiles</taxon>
        <taxon>Oomycota</taxon>
        <taxon>Peronosporomycetes</taxon>
        <taxon>Peronosporales</taxon>
        <taxon>Peronosporaceae</taxon>
        <taxon>Peronosclerospora</taxon>
    </lineage>
</organism>
<evidence type="ECO:0000313" key="2">
    <source>
        <dbReference type="Proteomes" id="UP001163321"/>
    </source>
</evidence>
<dbReference type="EMBL" id="CM047582">
    <property type="protein sequence ID" value="KAI9915770.1"/>
    <property type="molecule type" value="Genomic_DNA"/>
</dbReference>
<reference evidence="1 2" key="1">
    <citation type="journal article" date="2022" name="bioRxiv">
        <title>The genome of the oomycete Peronosclerospora sorghi, a cosmopolitan pathogen of maize and sorghum, is inflated with dispersed pseudogenes.</title>
        <authorList>
            <person name="Fletcher K."/>
            <person name="Martin F."/>
            <person name="Isakeit T."/>
            <person name="Cavanaugh K."/>
            <person name="Magill C."/>
            <person name="Michelmore R."/>
        </authorList>
    </citation>
    <scope>NUCLEOTIDE SEQUENCE [LARGE SCALE GENOMIC DNA]</scope>
    <source>
        <strain evidence="1">P6</strain>
    </source>
</reference>
<keyword evidence="2" id="KW-1185">Reference proteome</keyword>
<name>A0ACC0WCD0_9STRA</name>
<evidence type="ECO:0000313" key="1">
    <source>
        <dbReference type="EMBL" id="KAI9915770.1"/>
    </source>
</evidence>
<sequence>MYGISSEDTENNASSNNFRETEYTGQDDGPNDFFLVDPSGNPLDPKTPHEIYCTDKSEQRVLTW</sequence>
<gene>
    <name evidence="1" type="ORF">PsorP6_007224</name>
</gene>
<dbReference type="Proteomes" id="UP001163321">
    <property type="component" value="Chromosome 3"/>
</dbReference>
<accession>A0ACC0WCD0</accession>
<protein>
    <submittedName>
        <fullName evidence="1">Uncharacterized protein</fullName>
    </submittedName>
</protein>
<comment type="caution">
    <text evidence="1">The sequence shown here is derived from an EMBL/GenBank/DDBJ whole genome shotgun (WGS) entry which is preliminary data.</text>
</comment>
<proteinExistence type="predicted"/>